<feature type="transmembrane region" description="Helical" evidence="1">
    <location>
        <begin position="6"/>
        <end position="32"/>
    </location>
</feature>
<keyword evidence="1" id="KW-0812">Transmembrane</keyword>
<proteinExistence type="predicted"/>
<comment type="caution">
    <text evidence="2">The sequence shown here is derived from an EMBL/GenBank/DDBJ whole genome shotgun (WGS) entry which is preliminary data.</text>
</comment>
<keyword evidence="3" id="KW-1185">Reference proteome</keyword>
<dbReference type="Proteomes" id="UP001516400">
    <property type="component" value="Unassembled WGS sequence"/>
</dbReference>
<evidence type="ECO:0000313" key="3">
    <source>
        <dbReference type="Proteomes" id="UP001516400"/>
    </source>
</evidence>
<sequence length="95" mass="11087">MLPLPSFFVSAIVHTSILCFSISNITSWFFVFHDVVFQHASRMTFFFFFAFVQNVIMPIPLLSIVYCTLTLTSSVWWVLVCVRTLFEFLCSLCQR</sequence>
<keyword evidence="1" id="KW-0472">Membrane</keyword>
<name>A0ABD2NXM5_9CUCU</name>
<dbReference type="AlphaFoldDB" id="A0ABD2NXM5"/>
<accession>A0ABD2NXM5</accession>
<evidence type="ECO:0000313" key="2">
    <source>
        <dbReference type="EMBL" id="KAL3283462.1"/>
    </source>
</evidence>
<organism evidence="2 3">
    <name type="scientific">Cryptolaemus montrouzieri</name>
    <dbReference type="NCBI Taxonomy" id="559131"/>
    <lineage>
        <taxon>Eukaryota</taxon>
        <taxon>Metazoa</taxon>
        <taxon>Ecdysozoa</taxon>
        <taxon>Arthropoda</taxon>
        <taxon>Hexapoda</taxon>
        <taxon>Insecta</taxon>
        <taxon>Pterygota</taxon>
        <taxon>Neoptera</taxon>
        <taxon>Endopterygota</taxon>
        <taxon>Coleoptera</taxon>
        <taxon>Polyphaga</taxon>
        <taxon>Cucujiformia</taxon>
        <taxon>Coccinelloidea</taxon>
        <taxon>Coccinellidae</taxon>
        <taxon>Scymninae</taxon>
        <taxon>Scymnini</taxon>
        <taxon>Cryptolaemus</taxon>
    </lineage>
</organism>
<protein>
    <submittedName>
        <fullName evidence="2">Uncharacterized protein</fullName>
    </submittedName>
</protein>
<dbReference type="EMBL" id="JABFTP020000144">
    <property type="protein sequence ID" value="KAL3283462.1"/>
    <property type="molecule type" value="Genomic_DNA"/>
</dbReference>
<reference evidence="2 3" key="1">
    <citation type="journal article" date="2021" name="BMC Biol.">
        <title>Horizontally acquired antibacterial genes associated with adaptive radiation of ladybird beetles.</title>
        <authorList>
            <person name="Li H.S."/>
            <person name="Tang X.F."/>
            <person name="Huang Y.H."/>
            <person name="Xu Z.Y."/>
            <person name="Chen M.L."/>
            <person name="Du X.Y."/>
            <person name="Qiu B.Y."/>
            <person name="Chen P.T."/>
            <person name="Zhang W."/>
            <person name="Slipinski A."/>
            <person name="Escalona H.E."/>
            <person name="Waterhouse R.M."/>
            <person name="Zwick A."/>
            <person name="Pang H."/>
        </authorList>
    </citation>
    <scope>NUCLEOTIDE SEQUENCE [LARGE SCALE GENOMIC DNA]</scope>
    <source>
        <strain evidence="2">SYSU2018</strain>
    </source>
</reference>
<evidence type="ECO:0000256" key="1">
    <source>
        <dbReference type="SAM" id="Phobius"/>
    </source>
</evidence>
<feature type="transmembrane region" description="Helical" evidence="1">
    <location>
        <begin position="44"/>
        <end position="69"/>
    </location>
</feature>
<gene>
    <name evidence="2" type="ORF">HHI36_006606</name>
</gene>
<keyword evidence="1" id="KW-1133">Transmembrane helix</keyword>